<gene>
    <name evidence="2" type="ORF">Pcinc_041785</name>
</gene>
<keyword evidence="1" id="KW-0472">Membrane</keyword>
<reference evidence="2" key="1">
    <citation type="submission" date="2023-10" db="EMBL/GenBank/DDBJ databases">
        <title>Genome assemblies of two species of porcelain crab, Petrolisthes cinctipes and Petrolisthes manimaculis (Anomura: Porcellanidae).</title>
        <authorList>
            <person name="Angst P."/>
        </authorList>
    </citation>
    <scope>NUCLEOTIDE SEQUENCE</scope>
    <source>
        <strain evidence="2">PB745_01</strain>
        <tissue evidence="2">Gill</tissue>
    </source>
</reference>
<keyword evidence="1" id="KW-1133">Transmembrane helix</keyword>
<evidence type="ECO:0000313" key="3">
    <source>
        <dbReference type="Proteomes" id="UP001286313"/>
    </source>
</evidence>
<proteinExistence type="predicted"/>
<keyword evidence="3" id="KW-1185">Reference proteome</keyword>
<keyword evidence="1" id="KW-0812">Transmembrane</keyword>
<organism evidence="2 3">
    <name type="scientific">Petrolisthes cinctipes</name>
    <name type="common">Flat porcelain crab</name>
    <dbReference type="NCBI Taxonomy" id="88211"/>
    <lineage>
        <taxon>Eukaryota</taxon>
        <taxon>Metazoa</taxon>
        <taxon>Ecdysozoa</taxon>
        <taxon>Arthropoda</taxon>
        <taxon>Crustacea</taxon>
        <taxon>Multicrustacea</taxon>
        <taxon>Malacostraca</taxon>
        <taxon>Eumalacostraca</taxon>
        <taxon>Eucarida</taxon>
        <taxon>Decapoda</taxon>
        <taxon>Pleocyemata</taxon>
        <taxon>Anomura</taxon>
        <taxon>Galatheoidea</taxon>
        <taxon>Porcellanidae</taxon>
        <taxon>Petrolisthes</taxon>
    </lineage>
</organism>
<accession>A0AAE1EI04</accession>
<evidence type="ECO:0000313" key="2">
    <source>
        <dbReference type="EMBL" id="KAK3851580.1"/>
    </source>
</evidence>
<evidence type="ECO:0000256" key="1">
    <source>
        <dbReference type="SAM" id="Phobius"/>
    </source>
</evidence>
<dbReference type="Proteomes" id="UP001286313">
    <property type="component" value="Unassembled WGS sequence"/>
</dbReference>
<comment type="caution">
    <text evidence="2">The sequence shown here is derived from an EMBL/GenBank/DDBJ whole genome shotgun (WGS) entry which is preliminary data.</text>
</comment>
<protein>
    <submittedName>
        <fullName evidence="2">Uncharacterized protein</fullName>
    </submittedName>
</protein>
<dbReference type="EMBL" id="JAWQEG010007831">
    <property type="protein sequence ID" value="KAK3851580.1"/>
    <property type="molecule type" value="Genomic_DNA"/>
</dbReference>
<dbReference type="AlphaFoldDB" id="A0AAE1EI04"/>
<name>A0AAE1EI04_PETCI</name>
<sequence>MVKYAPVQENVLFAVTSDSPPPTLTLQTSKANNIEKGECNNSSINISENGSSRDNMEEVDEHPLLACLYKMDFGPAQIYVYVLAVVAALLSAPVYVDYIFLYRQLPYRQVKFDDCCVN</sequence>
<feature type="transmembrane region" description="Helical" evidence="1">
    <location>
        <begin position="78"/>
        <end position="101"/>
    </location>
</feature>